<dbReference type="PANTHER" id="PTHR39324">
    <property type="entry name" value="CALCIUM DODECIN"/>
    <property type="match status" value="1"/>
</dbReference>
<evidence type="ECO:0008006" key="3">
    <source>
        <dbReference type="Google" id="ProtNLM"/>
    </source>
</evidence>
<gene>
    <name evidence="1" type="ORF">FB471_5435</name>
</gene>
<protein>
    <recommendedName>
        <fullName evidence="3">Dodecin domain-containing protein</fullName>
    </recommendedName>
</protein>
<dbReference type="OrthoDB" id="9805889at2"/>
<dbReference type="PANTHER" id="PTHR39324:SF1">
    <property type="entry name" value="CALCIUM DODECIN"/>
    <property type="match status" value="1"/>
</dbReference>
<dbReference type="Gene3D" id="3.30.1660.10">
    <property type="entry name" value="Flavin-binding protein dodecin"/>
    <property type="match status" value="1"/>
</dbReference>
<dbReference type="Proteomes" id="UP000320876">
    <property type="component" value="Unassembled WGS sequence"/>
</dbReference>
<name>A0A542DR60_AMYCI</name>
<proteinExistence type="predicted"/>
<evidence type="ECO:0000313" key="2">
    <source>
        <dbReference type="Proteomes" id="UP000320876"/>
    </source>
</evidence>
<dbReference type="RefSeq" id="WP_142001103.1">
    <property type="nucleotide sequence ID" value="NZ_VFML01000001.1"/>
</dbReference>
<keyword evidence="2" id="KW-1185">Reference proteome</keyword>
<evidence type="ECO:0000313" key="1">
    <source>
        <dbReference type="EMBL" id="TQJ05598.1"/>
    </source>
</evidence>
<dbReference type="InterPro" id="IPR009923">
    <property type="entry name" value="Dodecin"/>
</dbReference>
<comment type="caution">
    <text evidence="1">The sequence shown here is derived from an EMBL/GenBank/DDBJ whole genome shotgun (WGS) entry which is preliminary data.</text>
</comment>
<dbReference type="Pfam" id="PF07311">
    <property type="entry name" value="Dodecin"/>
    <property type="match status" value="1"/>
</dbReference>
<sequence>MASVARVTEISAVSEQSFEDAIKVGVQRAAETLRGLKSAWVKEQEVQIGENGGVSGYKVHLLVTFALES</sequence>
<dbReference type="InterPro" id="IPR025543">
    <property type="entry name" value="Dodecin-like"/>
</dbReference>
<dbReference type="SUPFAM" id="SSF89807">
    <property type="entry name" value="Dodecin-like"/>
    <property type="match status" value="1"/>
</dbReference>
<organism evidence="1 2">
    <name type="scientific">Amycolatopsis cihanbeyliensis</name>
    <dbReference type="NCBI Taxonomy" id="1128664"/>
    <lineage>
        <taxon>Bacteria</taxon>
        <taxon>Bacillati</taxon>
        <taxon>Actinomycetota</taxon>
        <taxon>Actinomycetes</taxon>
        <taxon>Pseudonocardiales</taxon>
        <taxon>Pseudonocardiaceae</taxon>
        <taxon>Amycolatopsis</taxon>
    </lineage>
</organism>
<dbReference type="EMBL" id="VFML01000001">
    <property type="protein sequence ID" value="TQJ05598.1"/>
    <property type="molecule type" value="Genomic_DNA"/>
</dbReference>
<dbReference type="AlphaFoldDB" id="A0A542DR60"/>
<dbReference type="InterPro" id="IPR036694">
    <property type="entry name" value="Dodecin-like_sf"/>
</dbReference>
<reference evidence="1 2" key="1">
    <citation type="submission" date="2019-06" db="EMBL/GenBank/DDBJ databases">
        <title>Sequencing the genomes of 1000 actinobacteria strains.</title>
        <authorList>
            <person name="Klenk H.-P."/>
        </authorList>
    </citation>
    <scope>NUCLEOTIDE SEQUENCE [LARGE SCALE GENOMIC DNA]</scope>
    <source>
        <strain evidence="1 2">DSM 45679</strain>
    </source>
</reference>
<accession>A0A542DR60</accession>